<evidence type="ECO:0000256" key="1">
    <source>
        <dbReference type="ARBA" id="ARBA00004651"/>
    </source>
</evidence>
<evidence type="ECO:0000256" key="6">
    <source>
        <dbReference type="SAM" id="Phobius"/>
    </source>
</evidence>
<feature type="transmembrane region" description="Helical" evidence="6">
    <location>
        <begin position="240"/>
        <end position="263"/>
    </location>
</feature>
<reference evidence="7 8" key="1">
    <citation type="submission" date="2018-10" db="EMBL/GenBank/DDBJ databases">
        <title>Parasedimentitalea marina sp. nov., a psychrophilic bacterium isolated from deep seawater of the New Britain Trench.</title>
        <authorList>
            <person name="Cao J."/>
        </authorList>
    </citation>
    <scope>NUCLEOTIDE SEQUENCE [LARGE SCALE GENOMIC DNA]</scope>
    <source>
        <strain evidence="7 8">W43</strain>
    </source>
</reference>
<dbReference type="GO" id="GO:0005886">
    <property type="term" value="C:plasma membrane"/>
    <property type="evidence" value="ECO:0007669"/>
    <property type="project" value="UniProtKB-SubCell"/>
</dbReference>
<sequence>MRHVAVMSFTSSIGLMAIFAVDLIDMIFISMLGKDALAAAAGYASTLLFFTNSISMGLSIAAGALVSKALGRGKLTEAREFATSVAFFTAITGCVLPFFILLNLGALLGVLGASGVVAEQAKSYLWINMPTMSVIGVAMTGMAVLRAYGDARRSMYSTLLGGLANAVFDAIGITRQLIFLFCGPLALVSFFNGAIFAANATFNNLGHPLYSAWINWGKNTVGTLPFVLIGAAFWGAPGILVGQAVGVIIFSVIAITLAMRVVAAPSEKSVKRPFLKHHRNHILCSQGRW</sequence>
<accession>A0A3T0N9B5</accession>
<dbReference type="OrthoDB" id="9806302at2"/>
<evidence type="ECO:0000256" key="5">
    <source>
        <dbReference type="ARBA" id="ARBA00023136"/>
    </source>
</evidence>
<feature type="transmembrane region" description="Helical" evidence="6">
    <location>
        <begin position="43"/>
        <end position="66"/>
    </location>
</feature>
<feature type="transmembrane region" description="Helical" evidence="6">
    <location>
        <begin position="213"/>
        <end position="234"/>
    </location>
</feature>
<feature type="transmembrane region" description="Helical" evidence="6">
    <location>
        <begin position="12"/>
        <end position="31"/>
    </location>
</feature>
<dbReference type="InterPro" id="IPR051327">
    <property type="entry name" value="MATE_MepA_subfamily"/>
</dbReference>
<keyword evidence="4 6" id="KW-1133">Transmembrane helix</keyword>
<feature type="transmembrane region" description="Helical" evidence="6">
    <location>
        <begin position="87"/>
        <end position="113"/>
    </location>
</feature>
<dbReference type="GO" id="GO:0042910">
    <property type="term" value="F:xenobiotic transmembrane transporter activity"/>
    <property type="evidence" value="ECO:0007669"/>
    <property type="project" value="InterPro"/>
</dbReference>
<evidence type="ECO:0000256" key="4">
    <source>
        <dbReference type="ARBA" id="ARBA00022989"/>
    </source>
</evidence>
<dbReference type="Pfam" id="PF01554">
    <property type="entry name" value="MatE"/>
    <property type="match status" value="1"/>
</dbReference>
<dbReference type="PANTHER" id="PTHR43823">
    <property type="entry name" value="SPORULATION PROTEIN YKVU"/>
    <property type="match status" value="1"/>
</dbReference>
<evidence type="ECO:0000256" key="3">
    <source>
        <dbReference type="ARBA" id="ARBA00022692"/>
    </source>
</evidence>
<evidence type="ECO:0000313" key="7">
    <source>
        <dbReference type="EMBL" id="AZV80552.1"/>
    </source>
</evidence>
<dbReference type="AlphaFoldDB" id="A0A3T0N9B5"/>
<dbReference type="PANTHER" id="PTHR43823:SF3">
    <property type="entry name" value="MULTIDRUG EXPORT PROTEIN MEPA"/>
    <property type="match status" value="1"/>
</dbReference>
<feature type="transmembrane region" description="Helical" evidence="6">
    <location>
        <begin position="178"/>
        <end position="201"/>
    </location>
</feature>
<gene>
    <name evidence="7" type="ORF">EBB79_19775</name>
</gene>
<evidence type="ECO:0000313" key="8">
    <source>
        <dbReference type="Proteomes" id="UP000283063"/>
    </source>
</evidence>
<dbReference type="EMBL" id="CP033219">
    <property type="protein sequence ID" value="AZV80552.1"/>
    <property type="molecule type" value="Genomic_DNA"/>
</dbReference>
<dbReference type="GO" id="GO:0015297">
    <property type="term" value="F:antiporter activity"/>
    <property type="evidence" value="ECO:0007669"/>
    <property type="project" value="InterPro"/>
</dbReference>
<organism evidence="7 8">
    <name type="scientific">Parasedimentitalea marina</name>
    <dbReference type="NCBI Taxonomy" id="2483033"/>
    <lineage>
        <taxon>Bacteria</taxon>
        <taxon>Pseudomonadati</taxon>
        <taxon>Pseudomonadota</taxon>
        <taxon>Alphaproteobacteria</taxon>
        <taxon>Rhodobacterales</taxon>
        <taxon>Paracoccaceae</taxon>
        <taxon>Parasedimentitalea</taxon>
    </lineage>
</organism>
<keyword evidence="2" id="KW-1003">Cell membrane</keyword>
<keyword evidence="5 6" id="KW-0472">Membrane</keyword>
<dbReference type="Proteomes" id="UP000283063">
    <property type="component" value="Chromosome"/>
</dbReference>
<comment type="subcellular location">
    <subcellularLocation>
        <location evidence="1">Cell membrane</location>
        <topology evidence="1">Multi-pass membrane protein</topology>
    </subcellularLocation>
</comment>
<evidence type="ECO:0000256" key="2">
    <source>
        <dbReference type="ARBA" id="ARBA00022475"/>
    </source>
</evidence>
<protein>
    <submittedName>
        <fullName evidence="7">Uncharacterized protein</fullName>
    </submittedName>
</protein>
<keyword evidence="3 6" id="KW-0812">Transmembrane</keyword>
<name>A0A3T0N9B5_9RHOB</name>
<proteinExistence type="predicted"/>
<dbReference type="InterPro" id="IPR002528">
    <property type="entry name" value="MATE_fam"/>
</dbReference>
<keyword evidence="8" id="KW-1185">Reference proteome</keyword>
<dbReference type="KEGG" id="sedi:EBB79_19775"/>
<feature type="transmembrane region" description="Helical" evidence="6">
    <location>
        <begin position="125"/>
        <end position="148"/>
    </location>
</feature>